<dbReference type="PROSITE" id="PS50927">
    <property type="entry name" value="BULB_LECTIN"/>
    <property type="match status" value="1"/>
</dbReference>
<evidence type="ECO:0000256" key="1">
    <source>
        <dbReference type="ARBA" id="ARBA00022729"/>
    </source>
</evidence>
<evidence type="ECO:0000313" key="9">
    <source>
        <dbReference type="Proteomes" id="UP000325577"/>
    </source>
</evidence>
<organism evidence="8 9">
    <name type="scientific">Nyssa sinensis</name>
    <dbReference type="NCBI Taxonomy" id="561372"/>
    <lineage>
        <taxon>Eukaryota</taxon>
        <taxon>Viridiplantae</taxon>
        <taxon>Streptophyta</taxon>
        <taxon>Embryophyta</taxon>
        <taxon>Tracheophyta</taxon>
        <taxon>Spermatophyta</taxon>
        <taxon>Magnoliopsida</taxon>
        <taxon>eudicotyledons</taxon>
        <taxon>Gunneridae</taxon>
        <taxon>Pentapetalae</taxon>
        <taxon>asterids</taxon>
        <taxon>Cornales</taxon>
        <taxon>Nyssaceae</taxon>
        <taxon>Nyssa</taxon>
    </lineage>
</organism>
<keyword evidence="1 5" id="KW-0732">Signal</keyword>
<keyword evidence="4" id="KW-1133">Transmembrane helix</keyword>
<dbReference type="OrthoDB" id="1889305at2759"/>
<dbReference type="Proteomes" id="UP000325577">
    <property type="component" value="Linkage Group LG6"/>
</dbReference>
<keyword evidence="2" id="KW-1015">Disulfide bond</keyword>
<dbReference type="InterPro" id="IPR001480">
    <property type="entry name" value="Bulb-type_lectin_dom"/>
</dbReference>
<dbReference type="InterPro" id="IPR000858">
    <property type="entry name" value="S_locus_glycoprot_dom"/>
</dbReference>
<dbReference type="SUPFAM" id="SSF56112">
    <property type="entry name" value="Protein kinase-like (PK-like)"/>
    <property type="match status" value="1"/>
</dbReference>
<evidence type="ECO:0008006" key="10">
    <source>
        <dbReference type="Google" id="ProtNLM"/>
    </source>
</evidence>
<feature type="domain" description="Bulb-type lectin" evidence="6">
    <location>
        <begin position="31"/>
        <end position="152"/>
    </location>
</feature>
<keyword evidence="3" id="KW-0325">Glycoprotein</keyword>
<dbReference type="GO" id="GO:0048544">
    <property type="term" value="P:recognition of pollen"/>
    <property type="evidence" value="ECO:0007669"/>
    <property type="project" value="InterPro"/>
</dbReference>
<dbReference type="AlphaFoldDB" id="A0A5J4ZS82"/>
<dbReference type="SMART" id="SM00473">
    <property type="entry name" value="PAN_AP"/>
    <property type="match status" value="1"/>
</dbReference>
<name>A0A5J4ZS82_9ASTE</name>
<dbReference type="InterPro" id="IPR011009">
    <property type="entry name" value="Kinase-like_dom_sf"/>
</dbReference>
<evidence type="ECO:0000259" key="7">
    <source>
        <dbReference type="PROSITE" id="PS50948"/>
    </source>
</evidence>
<feature type="transmembrane region" description="Helical" evidence="4">
    <location>
        <begin position="447"/>
        <end position="468"/>
    </location>
</feature>
<evidence type="ECO:0000256" key="2">
    <source>
        <dbReference type="ARBA" id="ARBA00023157"/>
    </source>
</evidence>
<keyword evidence="4" id="KW-0812">Transmembrane</keyword>
<dbReference type="SUPFAM" id="SSF51110">
    <property type="entry name" value="alpha-D-mannose-specific plant lectins"/>
    <property type="match status" value="1"/>
</dbReference>
<dbReference type="Gene3D" id="2.90.10.10">
    <property type="entry name" value="Bulb-type lectin domain"/>
    <property type="match status" value="1"/>
</dbReference>
<evidence type="ECO:0000256" key="3">
    <source>
        <dbReference type="ARBA" id="ARBA00023180"/>
    </source>
</evidence>
<dbReference type="InterPro" id="IPR003609">
    <property type="entry name" value="Pan_app"/>
</dbReference>
<dbReference type="SMART" id="SM00108">
    <property type="entry name" value="B_lectin"/>
    <property type="match status" value="1"/>
</dbReference>
<dbReference type="Pfam" id="PF08276">
    <property type="entry name" value="PAN_2"/>
    <property type="match status" value="1"/>
</dbReference>
<feature type="chain" id="PRO_5023887719" description="Non-specific serine/threonine protein kinase" evidence="5">
    <location>
        <begin position="31"/>
        <end position="645"/>
    </location>
</feature>
<dbReference type="CDD" id="cd01098">
    <property type="entry name" value="PAN_AP_plant"/>
    <property type="match status" value="1"/>
</dbReference>
<feature type="signal peptide" evidence="5">
    <location>
        <begin position="1"/>
        <end position="30"/>
    </location>
</feature>
<keyword evidence="9" id="KW-1185">Reference proteome</keyword>
<dbReference type="EMBL" id="CM018049">
    <property type="protein sequence ID" value="KAA8519921.1"/>
    <property type="molecule type" value="Genomic_DNA"/>
</dbReference>
<evidence type="ECO:0000313" key="8">
    <source>
        <dbReference type="EMBL" id="KAA8519921.1"/>
    </source>
</evidence>
<proteinExistence type="predicted"/>
<dbReference type="Pfam" id="PF00954">
    <property type="entry name" value="S_locus_glycop"/>
    <property type="match status" value="1"/>
</dbReference>
<accession>A0A5J4ZS82</accession>
<evidence type="ECO:0000259" key="6">
    <source>
        <dbReference type="PROSITE" id="PS50927"/>
    </source>
</evidence>
<evidence type="ECO:0000256" key="4">
    <source>
        <dbReference type="SAM" id="Phobius"/>
    </source>
</evidence>
<dbReference type="Gene3D" id="3.30.200.20">
    <property type="entry name" value="Phosphorylase Kinase, domain 1"/>
    <property type="match status" value="1"/>
</dbReference>
<dbReference type="Pfam" id="PF01453">
    <property type="entry name" value="B_lectin"/>
    <property type="match status" value="1"/>
</dbReference>
<dbReference type="PANTHER" id="PTHR32444:SF198">
    <property type="entry name" value="BULB-TYPE LECTIN DOMAIN-CONTAINING PROTEIN"/>
    <property type="match status" value="1"/>
</dbReference>
<feature type="domain" description="Apple" evidence="7">
    <location>
        <begin position="344"/>
        <end position="435"/>
    </location>
</feature>
<reference evidence="8 9" key="1">
    <citation type="submission" date="2019-09" db="EMBL/GenBank/DDBJ databases">
        <title>A chromosome-level genome assembly of the Chinese tupelo Nyssa sinensis.</title>
        <authorList>
            <person name="Yang X."/>
            <person name="Kang M."/>
            <person name="Yang Y."/>
            <person name="Xiong H."/>
            <person name="Wang M."/>
            <person name="Zhang Z."/>
            <person name="Wang Z."/>
            <person name="Wu H."/>
            <person name="Ma T."/>
            <person name="Liu J."/>
            <person name="Xi Z."/>
        </authorList>
    </citation>
    <scope>NUCLEOTIDE SEQUENCE [LARGE SCALE GENOMIC DNA]</scope>
    <source>
        <strain evidence="8">J267</strain>
        <tissue evidence="8">Leaf</tissue>
    </source>
</reference>
<dbReference type="FunFam" id="2.90.10.10:FF:000001">
    <property type="entry name" value="G-type lectin S-receptor-like serine/threonine-protein kinase"/>
    <property type="match status" value="1"/>
</dbReference>
<gene>
    <name evidence="8" type="ORF">F0562_014169</name>
</gene>
<sequence length="645" mass="71905">MGLISSTNLIPLLQALVPILLCFSLDLYSATDTITTTQAIKDPETIVSKSKIFKLGFFSPFNSSNRYVGIWYNAISVTTVIWVANRDRPLNDSFGTLKISDDGNLLVLNGQKEIFWSSNASKSQMISIAQLSDSGNLVLRENLTGTKIWDSFGHPSDSVLSKMKLSTNANTGEKIKLTSWRSPSDPSIGSFSLSVDPLNIPQVLIWNGTRPYWRSGPWNGRVFIGVQAMYSVYLDGFNVVDDKEGNVLVTLNYANESFLSRFVLHSNGTLEQTYWDHGKENWEFIWSAPETKCDVYGECGPFGSCNSHDLPICTCLRGFGPANMEEWSRGNWTSGCARKAPLQCQRNNSRAEHGKEDGFLKLKTMKVPDFAKWSSVLEDNCENQCLNYCENQCLNNCSCIAYAYDAGIGCMQWNGNLIDVQKFSTDGVDLYIRVSYLELDKKRNTKVIIAITVMIGSLTIAICTYFSWRRMCKQTGRKEEGNVFLFDRGDTYPNYSNERMLGDNMSQDKLEELPLFNFQKLAIATNNFDIGNKLGQGGFGPVYRGSVEEDDGWIVSVVHDEETNVSQVSAFLAAVSLLCPSHNLCKYGIQKFLFVDRELAKAGGTIGTQNNLGLDFMMNMFGGLRAGSLIVPNMPDGYNSFTPPL</sequence>
<protein>
    <recommendedName>
        <fullName evidence="10">Non-specific serine/threonine protein kinase</fullName>
    </recommendedName>
</protein>
<evidence type="ECO:0000256" key="5">
    <source>
        <dbReference type="SAM" id="SignalP"/>
    </source>
</evidence>
<dbReference type="PROSITE" id="PS50948">
    <property type="entry name" value="PAN"/>
    <property type="match status" value="1"/>
</dbReference>
<keyword evidence="4" id="KW-0472">Membrane</keyword>
<dbReference type="PANTHER" id="PTHR32444">
    <property type="entry name" value="BULB-TYPE LECTIN DOMAIN-CONTAINING PROTEIN"/>
    <property type="match status" value="1"/>
</dbReference>
<dbReference type="InterPro" id="IPR036426">
    <property type="entry name" value="Bulb-type_lectin_dom_sf"/>
</dbReference>
<dbReference type="CDD" id="cd00028">
    <property type="entry name" value="B_lectin"/>
    <property type="match status" value="1"/>
</dbReference>